<evidence type="ECO:0000256" key="2">
    <source>
        <dbReference type="ARBA" id="ARBA00022448"/>
    </source>
</evidence>
<evidence type="ECO:0000313" key="8">
    <source>
        <dbReference type="EMBL" id="CAG9316341.1"/>
    </source>
</evidence>
<evidence type="ECO:0000313" key="9">
    <source>
        <dbReference type="Proteomes" id="UP001162131"/>
    </source>
</evidence>
<evidence type="ECO:0000256" key="1">
    <source>
        <dbReference type="ARBA" id="ARBA00004141"/>
    </source>
</evidence>
<dbReference type="Pfam" id="PF07690">
    <property type="entry name" value="MFS_1"/>
    <property type="match status" value="1"/>
</dbReference>
<dbReference type="PANTHER" id="PTHR43385">
    <property type="entry name" value="RIBOFLAVIN TRANSPORTER RIBJ"/>
    <property type="match status" value="1"/>
</dbReference>
<feature type="transmembrane region" description="Helical" evidence="7">
    <location>
        <begin position="46"/>
        <end position="64"/>
    </location>
</feature>
<dbReference type="InterPro" id="IPR052983">
    <property type="entry name" value="MFS_Riboflavin_Transporter"/>
</dbReference>
<evidence type="ECO:0000256" key="7">
    <source>
        <dbReference type="SAM" id="Phobius"/>
    </source>
</evidence>
<feature type="compositionally biased region" description="Low complexity" evidence="6">
    <location>
        <begin position="338"/>
        <end position="351"/>
    </location>
</feature>
<dbReference type="AlphaFoldDB" id="A0AAU9IRH0"/>
<evidence type="ECO:0000256" key="5">
    <source>
        <dbReference type="ARBA" id="ARBA00023136"/>
    </source>
</evidence>
<keyword evidence="3 7" id="KW-0812">Transmembrane</keyword>
<feature type="transmembrane region" description="Helical" evidence="7">
    <location>
        <begin position="92"/>
        <end position="112"/>
    </location>
</feature>
<dbReference type="InterPro" id="IPR011701">
    <property type="entry name" value="MFS"/>
</dbReference>
<dbReference type="InterPro" id="IPR036259">
    <property type="entry name" value="MFS_trans_sf"/>
</dbReference>
<name>A0AAU9IRH0_9CILI</name>
<organism evidence="8 9">
    <name type="scientific">Blepharisma stoltei</name>
    <dbReference type="NCBI Taxonomy" id="1481888"/>
    <lineage>
        <taxon>Eukaryota</taxon>
        <taxon>Sar</taxon>
        <taxon>Alveolata</taxon>
        <taxon>Ciliophora</taxon>
        <taxon>Postciliodesmatophora</taxon>
        <taxon>Heterotrichea</taxon>
        <taxon>Heterotrichida</taxon>
        <taxon>Blepharismidae</taxon>
        <taxon>Blepharisma</taxon>
    </lineage>
</organism>
<keyword evidence="2" id="KW-0813">Transport</keyword>
<keyword evidence="4 7" id="KW-1133">Transmembrane helix</keyword>
<feature type="region of interest" description="Disordered" evidence="6">
    <location>
        <begin position="321"/>
        <end position="354"/>
    </location>
</feature>
<accession>A0AAU9IRH0</accession>
<evidence type="ECO:0000256" key="6">
    <source>
        <dbReference type="SAM" id="MobiDB-lite"/>
    </source>
</evidence>
<comment type="caution">
    <text evidence="8">The sequence shown here is derived from an EMBL/GenBank/DDBJ whole genome shotgun (WGS) entry which is preliminary data.</text>
</comment>
<feature type="transmembrane region" description="Helical" evidence="7">
    <location>
        <begin position="261"/>
        <end position="280"/>
    </location>
</feature>
<dbReference type="GO" id="GO:0016020">
    <property type="term" value="C:membrane"/>
    <property type="evidence" value="ECO:0007669"/>
    <property type="project" value="UniProtKB-SubCell"/>
</dbReference>
<sequence length="369" mass="41652">MTKYYAFCLLYGLNAGIASGMISMPAIWACWGFYSKRIGLISSIGLAGKSIGPTVFGFLWAWLINPNNESIKNNNKNDQYFASYVNNNVPGAIRWVSLAYFITAIFGICMICNKKHEKSEEKENKTSMKLIEVIKQKRFWLLTMLFYFFYIFYVYLLSEYKEFGTTQINDDLFFTCIGAIGFLLGGMSRLLCGYFLDKFLWWKVALTSASIQICISLSIYYIVVSEVLYAVWVLIGFIFVSCTGLVLVMTCKAIYPHDDWILSYSNTGFTLLIGSLYAYQLLVFPIIGYQGTFFVMAGCLLASIIIILVLKQCKCLQSYQASSNPESSPIEAQKMQAGESTESNSSSGTNNNKEEQIITTLNTHKIINL</sequence>
<evidence type="ECO:0000256" key="4">
    <source>
        <dbReference type="ARBA" id="ARBA00022989"/>
    </source>
</evidence>
<protein>
    <submittedName>
        <fullName evidence="8">Uncharacterized protein</fullName>
    </submittedName>
</protein>
<dbReference type="SUPFAM" id="SSF103473">
    <property type="entry name" value="MFS general substrate transporter"/>
    <property type="match status" value="1"/>
</dbReference>
<feature type="transmembrane region" description="Helical" evidence="7">
    <location>
        <begin position="172"/>
        <end position="192"/>
    </location>
</feature>
<dbReference type="Proteomes" id="UP001162131">
    <property type="component" value="Unassembled WGS sequence"/>
</dbReference>
<feature type="transmembrane region" description="Helical" evidence="7">
    <location>
        <begin position="286"/>
        <end position="310"/>
    </location>
</feature>
<reference evidence="8" key="1">
    <citation type="submission" date="2021-09" db="EMBL/GenBank/DDBJ databases">
        <authorList>
            <consortium name="AG Swart"/>
            <person name="Singh M."/>
            <person name="Singh A."/>
            <person name="Seah K."/>
            <person name="Emmerich C."/>
        </authorList>
    </citation>
    <scope>NUCLEOTIDE SEQUENCE</scope>
    <source>
        <strain evidence="8">ATCC30299</strain>
    </source>
</reference>
<dbReference type="GO" id="GO:0022857">
    <property type="term" value="F:transmembrane transporter activity"/>
    <property type="evidence" value="ECO:0007669"/>
    <property type="project" value="InterPro"/>
</dbReference>
<feature type="transmembrane region" description="Helical" evidence="7">
    <location>
        <begin position="139"/>
        <end position="157"/>
    </location>
</feature>
<feature type="transmembrane region" description="Helical" evidence="7">
    <location>
        <begin position="229"/>
        <end position="249"/>
    </location>
</feature>
<keyword evidence="5 7" id="KW-0472">Membrane</keyword>
<evidence type="ECO:0000256" key="3">
    <source>
        <dbReference type="ARBA" id="ARBA00022692"/>
    </source>
</evidence>
<dbReference type="PANTHER" id="PTHR43385:SF1">
    <property type="entry name" value="RIBOFLAVIN TRANSPORTER RIBJ"/>
    <property type="match status" value="1"/>
</dbReference>
<keyword evidence="9" id="KW-1185">Reference proteome</keyword>
<gene>
    <name evidence="8" type="ORF">BSTOLATCC_MIC15772</name>
</gene>
<feature type="transmembrane region" description="Helical" evidence="7">
    <location>
        <begin position="204"/>
        <end position="223"/>
    </location>
</feature>
<dbReference type="Gene3D" id="1.20.1250.20">
    <property type="entry name" value="MFS general substrate transporter like domains"/>
    <property type="match status" value="1"/>
</dbReference>
<proteinExistence type="predicted"/>
<comment type="subcellular location">
    <subcellularLocation>
        <location evidence="1">Membrane</location>
        <topology evidence="1">Multi-pass membrane protein</topology>
    </subcellularLocation>
</comment>
<feature type="transmembrane region" description="Helical" evidence="7">
    <location>
        <begin position="12"/>
        <end position="34"/>
    </location>
</feature>
<dbReference type="EMBL" id="CAJZBQ010000015">
    <property type="protein sequence ID" value="CAG9316341.1"/>
    <property type="molecule type" value="Genomic_DNA"/>
</dbReference>